<evidence type="ECO:0000313" key="2">
    <source>
        <dbReference type="EMBL" id="KAK5545491.1"/>
    </source>
</evidence>
<sequence length="286" mass="32761">MFNLKAEDWNIAWYGRVTAPSPGMPFSYVCAFATRPYDKEKGCYTEKPPVKAQSWKRLENQQFDLDLTDPNWESTYEDLRDQVKRYYVPGDLDQTGKDEYKTAERNVLLKLLREAGAILMTSHTARSSLIEEAMEDYASLLPKSLWLSTSKIVIRPNCYQTARKFYVAQSWTTNSHHRDSWQTVQAMSDTSQSSARVTVAVGVKSTSQAAPSTCRKRAASPREQDVPPSKRRKTSLSANIKNRDNIVKAMVDYFTTGRQYCDTYHTIQHVPLALSWTRLPMNEMTT</sequence>
<feature type="region of interest" description="Disordered" evidence="1">
    <location>
        <begin position="206"/>
        <end position="236"/>
    </location>
</feature>
<keyword evidence="3" id="KW-1185">Reference proteome</keyword>
<dbReference type="EMBL" id="JAXLQG010000001">
    <property type="protein sequence ID" value="KAK5545491.1"/>
    <property type="molecule type" value="Genomic_DNA"/>
</dbReference>
<dbReference type="Proteomes" id="UP001345827">
    <property type="component" value="Unassembled WGS sequence"/>
</dbReference>
<evidence type="ECO:0000256" key="1">
    <source>
        <dbReference type="SAM" id="MobiDB-lite"/>
    </source>
</evidence>
<protein>
    <submittedName>
        <fullName evidence="2">Uncharacterized protein</fullName>
    </submittedName>
</protein>
<name>A0AAV9QJZ7_9PEZI</name>
<accession>A0AAV9QJZ7</accession>
<reference evidence="2 3" key="1">
    <citation type="submission" date="2023-06" db="EMBL/GenBank/DDBJ databases">
        <title>Black Yeasts Isolated from many extreme environments.</title>
        <authorList>
            <person name="Coleine C."/>
            <person name="Stajich J.E."/>
            <person name="Selbmann L."/>
        </authorList>
    </citation>
    <scope>NUCLEOTIDE SEQUENCE [LARGE SCALE GENOMIC DNA]</scope>
    <source>
        <strain evidence="2 3">CCFEE 5887</strain>
    </source>
</reference>
<comment type="caution">
    <text evidence="2">The sequence shown here is derived from an EMBL/GenBank/DDBJ whole genome shotgun (WGS) entry which is preliminary data.</text>
</comment>
<proteinExistence type="predicted"/>
<evidence type="ECO:0000313" key="3">
    <source>
        <dbReference type="Proteomes" id="UP001345827"/>
    </source>
</evidence>
<gene>
    <name evidence="2" type="ORF">LTR25_000498</name>
</gene>
<organism evidence="2 3">
    <name type="scientific">Vermiconidia calcicola</name>
    <dbReference type="NCBI Taxonomy" id="1690605"/>
    <lineage>
        <taxon>Eukaryota</taxon>
        <taxon>Fungi</taxon>
        <taxon>Dikarya</taxon>
        <taxon>Ascomycota</taxon>
        <taxon>Pezizomycotina</taxon>
        <taxon>Dothideomycetes</taxon>
        <taxon>Dothideomycetidae</taxon>
        <taxon>Mycosphaerellales</taxon>
        <taxon>Extremaceae</taxon>
        <taxon>Vermiconidia</taxon>
    </lineage>
</organism>
<dbReference type="AlphaFoldDB" id="A0AAV9QJZ7"/>